<evidence type="ECO:0000313" key="3">
    <source>
        <dbReference type="Proteomes" id="UP000014062"/>
    </source>
</evidence>
<accession>A0A7U9E3E9</accession>
<organism evidence="2 3">
    <name type="scientific">Streptomyces lividans 1326</name>
    <dbReference type="NCBI Taxonomy" id="1200984"/>
    <lineage>
        <taxon>Bacteria</taxon>
        <taxon>Bacillati</taxon>
        <taxon>Actinomycetota</taxon>
        <taxon>Actinomycetes</taxon>
        <taxon>Kitasatosporales</taxon>
        <taxon>Streptomycetaceae</taxon>
        <taxon>Streptomyces</taxon>
    </lineage>
</organism>
<reference evidence="3" key="1">
    <citation type="journal article" date="2013" name="Genome Biol. Evol.">
        <title>The genome sequence of Streptomyces lividans 66 reveals a novel tRNA-dependent peptide biosynthetic system within a metal-related genomic island.</title>
        <authorList>
            <person name="Cruz-Morales P."/>
            <person name="Vijgenboom E."/>
            <person name="Iruegas-Bocardo F."/>
            <person name="Girard G."/>
            <person name="Yanez-Guerra L.A."/>
            <person name="Ramos-Aboites H.E."/>
            <person name="Pernodet J.L."/>
            <person name="Anne J."/>
            <person name="van Wezel G.P."/>
            <person name="Barona-Gomez F."/>
        </authorList>
    </citation>
    <scope>NUCLEOTIDE SEQUENCE [LARGE SCALE GENOMIC DNA]</scope>
    <source>
        <strain evidence="3">1326</strain>
    </source>
</reference>
<protein>
    <submittedName>
        <fullName evidence="2">Uncharacterized protein</fullName>
    </submittedName>
</protein>
<feature type="compositionally biased region" description="Basic and acidic residues" evidence="1">
    <location>
        <begin position="15"/>
        <end position="26"/>
    </location>
</feature>
<evidence type="ECO:0000256" key="1">
    <source>
        <dbReference type="SAM" id="MobiDB-lite"/>
    </source>
</evidence>
<proteinExistence type="predicted"/>
<gene>
    <name evidence="2" type="ORF">SLI_7414</name>
</gene>
<dbReference type="AlphaFoldDB" id="A0A7U9E3E9"/>
<feature type="region of interest" description="Disordered" evidence="1">
    <location>
        <begin position="1"/>
        <end position="49"/>
    </location>
</feature>
<evidence type="ECO:0000313" key="2">
    <source>
        <dbReference type="EMBL" id="EOY52118.1"/>
    </source>
</evidence>
<dbReference type="Proteomes" id="UP000014062">
    <property type="component" value="Chromosome"/>
</dbReference>
<dbReference type="EMBL" id="CM001889">
    <property type="protein sequence ID" value="EOY52118.1"/>
    <property type="molecule type" value="Genomic_DNA"/>
</dbReference>
<name>A0A7U9E3E9_STRLI</name>
<sequence>MPTPRLGEHGPVQRAHADGKSVRGPRDAPPPSGARTRPSSPGSPRPAPR</sequence>